<feature type="compositionally biased region" description="Polar residues" evidence="1">
    <location>
        <begin position="478"/>
        <end position="494"/>
    </location>
</feature>
<reference evidence="2" key="2">
    <citation type="submission" date="2015-06" db="UniProtKB">
        <authorList>
            <consortium name="EnsemblPlants"/>
        </authorList>
    </citation>
    <scope>IDENTIFICATION</scope>
    <source>
        <strain evidence="2">DM1-3 516 R44</strain>
    </source>
</reference>
<dbReference type="EnsemblPlants" id="PGSC0003DMT400095634">
    <property type="protein sequence ID" value="PGSC0003DMT400095634"/>
    <property type="gene ID" value="PGSC0003DMG400045205"/>
</dbReference>
<feature type="region of interest" description="Disordered" evidence="1">
    <location>
        <begin position="116"/>
        <end position="140"/>
    </location>
</feature>
<organism evidence="2 3">
    <name type="scientific">Solanum tuberosum</name>
    <name type="common">Potato</name>
    <dbReference type="NCBI Taxonomy" id="4113"/>
    <lineage>
        <taxon>Eukaryota</taxon>
        <taxon>Viridiplantae</taxon>
        <taxon>Streptophyta</taxon>
        <taxon>Embryophyta</taxon>
        <taxon>Tracheophyta</taxon>
        <taxon>Spermatophyta</taxon>
        <taxon>Magnoliopsida</taxon>
        <taxon>eudicotyledons</taxon>
        <taxon>Gunneridae</taxon>
        <taxon>Pentapetalae</taxon>
        <taxon>asterids</taxon>
        <taxon>lamiids</taxon>
        <taxon>Solanales</taxon>
        <taxon>Solanaceae</taxon>
        <taxon>Solanoideae</taxon>
        <taxon>Solaneae</taxon>
        <taxon>Solanum</taxon>
    </lineage>
</organism>
<feature type="region of interest" description="Disordered" evidence="1">
    <location>
        <begin position="237"/>
        <end position="305"/>
    </location>
</feature>
<accession>M1DWR0</accession>
<feature type="compositionally biased region" description="Low complexity" evidence="1">
    <location>
        <begin position="349"/>
        <end position="368"/>
    </location>
</feature>
<feature type="compositionally biased region" description="Polar residues" evidence="1">
    <location>
        <begin position="16"/>
        <end position="39"/>
    </location>
</feature>
<feature type="compositionally biased region" description="Polar residues" evidence="1">
    <location>
        <begin position="288"/>
        <end position="302"/>
    </location>
</feature>
<sequence length="652" mass="72002">MATEPPGKHLQPPDLAQSTQNSLSYKPRQGASSESSDNSLKMRRIEAIHVAISEEELDWARKIISLEQSGKIQVNSNRNNESPSKELPTVEKSHISIAQIGRSEMAISGEIAEKMPQTRPRIRTPSDEMNDISTTGESSPGQGVHLTIIWTCLDGGIAGDIKSDQVTKTLVNNGDETLHQTHPCDKDNLPEVTKSLIQHENNIDCSSNLQDKLTAPADDHNSSEELESIQITNMLNQGNNQDKNCTPFQRNETMQPENEECNPKEITDGNGHGRTQGIQHAVAKQSREANNSKNLGHTSTIMEKQHDTGEAIWKLKEKANPEKDTMQQSKPYEGNNHSPTSGKSPNLDPNSNNHINPSSSDPSSRQNGSGKGHVVVIDGKNVVETQPAKATQYDRNQIAPKIPPPLKCDQNDIPSPISPLVVATEVIGGRLDVHEKTSNLQEGVPRGRASDQAPATTQNNIPHHQKKAHLTSDEGKETPNQQTLTNNAQRNQPKGSMAKDMGNKAGPSNQMETPKSKNKPSKKKRNATRKKQNEQNHQKQSPNTSHPEDNPCTDFIMTDQIMDVVPLNAKKPPDKSKVNVRDEYDVDNSEDDFDPDNLPINDLDEDDEISELLIKAFSPNKDHKLEKELQQVTDKQGLSPEVFFLTDSPSKN</sequence>
<dbReference type="InParanoid" id="M1DWR0"/>
<dbReference type="AlphaFoldDB" id="M1DWR0"/>
<feature type="compositionally biased region" description="Polar residues" evidence="1">
    <location>
        <begin position="326"/>
        <end position="348"/>
    </location>
</feature>
<feature type="region of interest" description="Disordered" evidence="1">
    <location>
        <begin position="319"/>
        <end position="373"/>
    </location>
</feature>
<dbReference type="STRING" id="4113.M1DWR0"/>
<feature type="region of interest" description="Disordered" evidence="1">
    <location>
        <begin position="435"/>
        <end position="554"/>
    </location>
</feature>
<dbReference type="PaxDb" id="4113-PGSC0003DMT400095634"/>
<dbReference type="eggNOG" id="KOG1075">
    <property type="taxonomic scope" value="Eukaryota"/>
</dbReference>
<keyword evidence="3" id="KW-1185">Reference proteome</keyword>
<feature type="region of interest" description="Disordered" evidence="1">
    <location>
        <begin position="1"/>
        <end position="40"/>
    </location>
</feature>
<evidence type="ECO:0000256" key="1">
    <source>
        <dbReference type="SAM" id="MobiDB-lite"/>
    </source>
</evidence>
<feature type="compositionally biased region" description="Polar residues" evidence="1">
    <location>
        <begin position="131"/>
        <end position="140"/>
    </location>
</feature>
<dbReference type="Gramene" id="PGSC0003DMT400095634">
    <property type="protein sequence ID" value="PGSC0003DMT400095634"/>
    <property type="gene ID" value="PGSC0003DMG400045205"/>
</dbReference>
<protein>
    <submittedName>
        <fullName evidence="2">Bifunctional endo-1,4-beta-xylanase xylA</fullName>
    </submittedName>
</protein>
<evidence type="ECO:0000313" key="2">
    <source>
        <dbReference type="EnsemblPlants" id="PGSC0003DMT400095634"/>
    </source>
</evidence>
<evidence type="ECO:0000313" key="3">
    <source>
        <dbReference type="Proteomes" id="UP000011115"/>
    </source>
</evidence>
<dbReference type="Proteomes" id="UP000011115">
    <property type="component" value="Unassembled WGS sequence"/>
</dbReference>
<name>M1DWR0_SOLTU</name>
<feature type="compositionally biased region" description="Polar residues" evidence="1">
    <location>
        <begin position="237"/>
        <end position="256"/>
    </location>
</feature>
<feature type="compositionally biased region" description="Polar residues" evidence="1">
    <location>
        <begin position="453"/>
        <end position="462"/>
    </location>
</feature>
<feature type="compositionally biased region" description="Basic residues" evidence="1">
    <location>
        <begin position="516"/>
        <end position="530"/>
    </location>
</feature>
<proteinExistence type="predicted"/>
<dbReference type="HOGENOM" id="CLU_009341_0_0_1"/>
<reference evidence="3" key="1">
    <citation type="journal article" date="2011" name="Nature">
        <title>Genome sequence and analysis of the tuber crop potato.</title>
        <authorList>
            <consortium name="The Potato Genome Sequencing Consortium"/>
        </authorList>
    </citation>
    <scope>NUCLEOTIDE SEQUENCE [LARGE SCALE GENOMIC DNA]</scope>
    <source>
        <strain evidence="3">cv. DM1-3 516 R44</strain>
    </source>
</reference>